<dbReference type="GO" id="GO:0008270">
    <property type="term" value="F:zinc ion binding"/>
    <property type="evidence" value="ECO:0007669"/>
    <property type="project" value="InterPro"/>
</dbReference>
<keyword evidence="2" id="KW-0479">Metal-binding</keyword>
<proteinExistence type="predicted"/>
<dbReference type="CDD" id="cd00067">
    <property type="entry name" value="GAL4"/>
    <property type="match status" value="1"/>
</dbReference>
<dbReference type="GeneID" id="19162775"/>
<dbReference type="GO" id="GO:0005634">
    <property type="term" value="C:nucleus"/>
    <property type="evidence" value="ECO:0007669"/>
    <property type="project" value="UniProtKB-SubCell"/>
</dbReference>
<dbReference type="STRING" id="1182541.W9XWZ4"/>
<dbReference type="eggNOG" id="ENOG502QSZK">
    <property type="taxonomic scope" value="Eukaryota"/>
</dbReference>
<dbReference type="RefSeq" id="XP_007726976.1">
    <property type="nucleotide sequence ID" value="XM_007728786.1"/>
</dbReference>
<protein>
    <recommendedName>
        <fullName evidence="8">Zn(2)-C6 fungal-type domain-containing protein</fullName>
    </recommendedName>
</protein>
<dbReference type="GO" id="GO:0045944">
    <property type="term" value="P:positive regulation of transcription by RNA polymerase II"/>
    <property type="evidence" value="ECO:0007669"/>
    <property type="project" value="TreeGrafter"/>
</dbReference>
<feature type="domain" description="Zn(2)-C6 fungal-type" evidence="8">
    <location>
        <begin position="17"/>
        <end position="46"/>
    </location>
</feature>
<evidence type="ECO:0000256" key="1">
    <source>
        <dbReference type="ARBA" id="ARBA00004123"/>
    </source>
</evidence>
<dbReference type="SMART" id="SM00066">
    <property type="entry name" value="GAL4"/>
    <property type="match status" value="1"/>
</dbReference>
<evidence type="ECO:0000256" key="5">
    <source>
        <dbReference type="ARBA" id="ARBA00023163"/>
    </source>
</evidence>
<dbReference type="Pfam" id="PF04082">
    <property type="entry name" value="Fungal_trans"/>
    <property type="match status" value="1"/>
</dbReference>
<comment type="subcellular location">
    <subcellularLocation>
        <location evidence="1">Nucleus</location>
    </subcellularLocation>
</comment>
<organism evidence="9 10">
    <name type="scientific">Capronia coronata CBS 617.96</name>
    <dbReference type="NCBI Taxonomy" id="1182541"/>
    <lineage>
        <taxon>Eukaryota</taxon>
        <taxon>Fungi</taxon>
        <taxon>Dikarya</taxon>
        <taxon>Ascomycota</taxon>
        <taxon>Pezizomycotina</taxon>
        <taxon>Eurotiomycetes</taxon>
        <taxon>Chaetothyriomycetidae</taxon>
        <taxon>Chaetothyriales</taxon>
        <taxon>Herpotrichiellaceae</taxon>
        <taxon>Capronia</taxon>
    </lineage>
</organism>
<feature type="region of interest" description="Disordered" evidence="7">
    <location>
        <begin position="66"/>
        <end position="118"/>
    </location>
</feature>
<dbReference type="OrthoDB" id="3548654at2759"/>
<dbReference type="PANTHER" id="PTHR47540">
    <property type="entry name" value="THIAMINE REPRESSIBLE GENES REGULATORY PROTEIN THI5"/>
    <property type="match status" value="1"/>
</dbReference>
<dbReference type="EMBL" id="AMWN01000007">
    <property type="protein sequence ID" value="EXJ81855.1"/>
    <property type="molecule type" value="Genomic_DNA"/>
</dbReference>
<keyword evidence="3" id="KW-0805">Transcription regulation</keyword>
<dbReference type="GO" id="GO:0000981">
    <property type="term" value="F:DNA-binding transcription factor activity, RNA polymerase II-specific"/>
    <property type="evidence" value="ECO:0007669"/>
    <property type="project" value="InterPro"/>
</dbReference>
<evidence type="ECO:0000256" key="2">
    <source>
        <dbReference type="ARBA" id="ARBA00022723"/>
    </source>
</evidence>
<feature type="compositionally biased region" description="Polar residues" evidence="7">
    <location>
        <begin position="74"/>
        <end position="87"/>
    </location>
</feature>
<dbReference type="InterPro" id="IPR007219">
    <property type="entry name" value="XnlR_reg_dom"/>
</dbReference>
<keyword evidence="6" id="KW-0539">Nucleus</keyword>
<dbReference type="PANTHER" id="PTHR47540:SF6">
    <property type="entry name" value="ZN(II)2CYS6 TRANSCRIPTION FACTOR (EUROFUNG)"/>
    <property type="match status" value="1"/>
</dbReference>
<reference evidence="9 10" key="1">
    <citation type="submission" date="2013-03" db="EMBL/GenBank/DDBJ databases">
        <title>The Genome Sequence of Capronia coronata CBS 617.96.</title>
        <authorList>
            <consortium name="The Broad Institute Genomics Platform"/>
            <person name="Cuomo C."/>
            <person name="de Hoog S."/>
            <person name="Gorbushina A."/>
            <person name="Walker B."/>
            <person name="Young S.K."/>
            <person name="Zeng Q."/>
            <person name="Gargeya S."/>
            <person name="Fitzgerald M."/>
            <person name="Haas B."/>
            <person name="Abouelleil A."/>
            <person name="Allen A.W."/>
            <person name="Alvarado L."/>
            <person name="Arachchi H.M."/>
            <person name="Berlin A.M."/>
            <person name="Chapman S.B."/>
            <person name="Gainer-Dewar J."/>
            <person name="Goldberg J."/>
            <person name="Griggs A."/>
            <person name="Gujja S."/>
            <person name="Hansen M."/>
            <person name="Howarth C."/>
            <person name="Imamovic A."/>
            <person name="Ireland A."/>
            <person name="Larimer J."/>
            <person name="McCowan C."/>
            <person name="Murphy C."/>
            <person name="Pearson M."/>
            <person name="Poon T.W."/>
            <person name="Priest M."/>
            <person name="Roberts A."/>
            <person name="Saif S."/>
            <person name="Shea T."/>
            <person name="Sisk P."/>
            <person name="Sykes S."/>
            <person name="Wortman J."/>
            <person name="Nusbaum C."/>
            <person name="Birren B."/>
        </authorList>
    </citation>
    <scope>NUCLEOTIDE SEQUENCE [LARGE SCALE GENOMIC DNA]</scope>
    <source>
        <strain evidence="9 10">CBS 617.96</strain>
    </source>
</reference>
<comment type="caution">
    <text evidence="9">The sequence shown here is derived from an EMBL/GenBank/DDBJ whole genome shotgun (WGS) entry which is preliminary data.</text>
</comment>
<dbReference type="Proteomes" id="UP000019484">
    <property type="component" value="Unassembled WGS sequence"/>
</dbReference>
<dbReference type="SUPFAM" id="SSF57701">
    <property type="entry name" value="Zn2/Cys6 DNA-binding domain"/>
    <property type="match status" value="1"/>
</dbReference>
<dbReference type="CDD" id="cd12148">
    <property type="entry name" value="fungal_TF_MHR"/>
    <property type="match status" value="1"/>
</dbReference>
<evidence type="ECO:0000256" key="4">
    <source>
        <dbReference type="ARBA" id="ARBA00023125"/>
    </source>
</evidence>
<dbReference type="AlphaFoldDB" id="W9XWZ4"/>
<dbReference type="Gene3D" id="4.10.240.10">
    <property type="entry name" value="Zn(2)-C6 fungal-type DNA-binding domain"/>
    <property type="match status" value="1"/>
</dbReference>
<gene>
    <name evidence="9" type="ORF">A1O1_07920</name>
</gene>
<dbReference type="HOGENOM" id="CLU_006926_3_1_1"/>
<evidence type="ECO:0000313" key="9">
    <source>
        <dbReference type="EMBL" id="EXJ81855.1"/>
    </source>
</evidence>
<dbReference type="GO" id="GO:0006351">
    <property type="term" value="P:DNA-templated transcription"/>
    <property type="evidence" value="ECO:0007669"/>
    <property type="project" value="InterPro"/>
</dbReference>
<sequence length="688" mass="77697">MTSLAEDRRSQKRVANACRYCKKRKIKCSGIEPCHSCSQRKIACIFEEAEKKVLVSERYLLELERERRRRRSTATRSHSTGSNSRNSPRAEETVEQAVSEGQAQAGRERRQSQSLDSITNPLVSQTSSYVQDSVGRYRFLGSSSTWTFSQRAFIHLQQAFPENETIAIPLNVDGSAYQLDYTYANSDGIPDTTELPSIDYTLYLMNTVKFHTCQMLRPFDAEEFTRNLYEFSEQGVAKIESSRLWFVQFLLIVALGKAMLVVLKDPSTPPGSAWFQRAMSIMPDSVRLLREPTLAIQVLCLVTLFLMSIDMKEAAYGYIGQAARICLVEGLHQDTPRQVMGDKLANRHRDLWWTVYILDRRLSSMIGTPCSIQDVDITCPLPATDSQLGTVLNIHVKISRLMTQVQNSVYSVEHLSRPFVKIVQSTLRNMAAMAHEMETVFASASYGSIDSVSTVACHISLSYHHCILLATRPLLLHLLITQLKGNVSHHNIEQNLRPQTRHLLETSMQSARMTLKRLATLYEHHLLDAFLPFDLESAFSAAFIITLASVIVPSMVSDAAAYRSISYRIIDYLIRKGNLPARLRKKELLCLDQMIRPLLNTPGLPPRQNVGNADEQSTSFSPEFGIFGNWLAGPAESGFNPAEMLDIADQLEPQAQSTNSLDFETDWGDNGPRTWWLELPHDQENVHP</sequence>
<dbReference type="GO" id="GO:0043565">
    <property type="term" value="F:sequence-specific DNA binding"/>
    <property type="evidence" value="ECO:0007669"/>
    <property type="project" value="TreeGrafter"/>
</dbReference>
<keyword evidence="5" id="KW-0804">Transcription</keyword>
<keyword evidence="4" id="KW-0238">DNA-binding</keyword>
<dbReference type="SMART" id="SM00906">
    <property type="entry name" value="Fungal_trans"/>
    <property type="match status" value="1"/>
</dbReference>
<accession>W9XWZ4</accession>
<evidence type="ECO:0000256" key="6">
    <source>
        <dbReference type="ARBA" id="ARBA00023242"/>
    </source>
</evidence>
<evidence type="ECO:0000256" key="7">
    <source>
        <dbReference type="SAM" id="MobiDB-lite"/>
    </source>
</evidence>
<evidence type="ECO:0000259" key="8">
    <source>
        <dbReference type="PROSITE" id="PS50048"/>
    </source>
</evidence>
<dbReference type="PROSITE" id="PS00463">
    <property type="entry name" value="ZN2_CY6_FUNGAL_1"/>
    <property type="match status" value="1"/>
</dbReference>
<dbReference type="InterPro" id="IPR001138">
    <property type="entry name" value="Zn2Cys6_DnaBD"/>
</dbReference>
<keyword evidence="10" id="KW-1185">Reference proteome</keyword>
<dbReference type="Pfam" id="PF00172">
    <property type="entry name" value="Zn_clus"/>
    <property type="match status" value="1"/>
</dbReference>
<name>W9XWZ4_9EURO</name>
<dbReference type="PROSITE" id="PS50048">
    <property type="entry name" value="ZN2_CY6_FUNGAL_2"/>
    <property type="match status" value="1"/>
</dbReference>
<dbReference type="InterPro" id="IPR036864">
    <property type="entry name" value="Zn2-C6_fun-type_DNA-bd_sf"/>
</dbReference>
<evidence type="ECO:0000256" key="3">
    <source>
        <dbReference type="ARBA" id="ARBA00023015"/>
    </source>
</evidence>
<dbReference type="InterPro" id="IPR051711">
    <property type="entry name" value="Stress_Response_Reg"/>
</dbReference>
<evidence type="ECO:0000313" key="10">
    <source>
        <dbReference type="Proteomes" id="UP000019484"/>
    </source>
</evidence>